<keyword evidence="2" id="KW-1185">Reference proteome</keyword>
<evidence type="ECO:0000313" key="1">
    <source>
        <dbReference type="EMBL" id="GBN70650.1"/>
    </source>
</evidence>
<accession>A0A4Y2R5D1</accession>
<comment type="caution">
    <text evidence="1">The sequence shown here is derived from an EMBL/GenBank/DDBJ whole genome shotgun (WGS) entry which is preliminary data.</text>
</comment>
<dbReference type="Proteomes" id="UP000499080">
    <property type="component" value="Unassembled WGS sequence"/>
</dbReference>
<name>A0A4Y2R5D1_ARAVE</name>
<evidence type="ECO:0000313" key="2">
    <source>
        <dbReference type="Proteomes" id="UP000499080"/>
    </source>
</evidence>
<dbReference type="AlphaFoldDB" id="A0A4Y2R5D1"/>
<reference evidence="1 2" key="1">
    <citation type="journal article" date="2019" name="Sci. Rep.">
        <title>Orb-weaving spider Araneus ventricosus genome elucidates the spidroin gene catalogue.</title>
        <authorList>
            <person name="Kono N."/>
            <person name="Nakamura H."/>
            <person name="Ohtoshi R."/>
            <person name="Moran D.A.P."/>
            <person name="Shinohara A."/>
            <person name="Yoshida Y."/>
            <person name="Fujiwara M."/>
            <person name="Mori M."/>
            <person name="Tomita M."/>
            <person name="Arakawa K."/>
        </authorList>
    </citation>
    <scope>NUCLEOTIDE SEQUENCE [LARGE SCALE GENOMIC DNA]</scope>
</reference>
<gene>
    <name evidence="1" type="ORF">AVEN_211020_1</name>
</gene>
<sequence>MRDREPLRVNCGIHGIGRLLLKIYVSNSEHKSGYSVSPDCANGAVSFHTIPFRLVIHGSDRINRKPITYGHSDPVGLLRLLLIRFQNGIRAEVLWFSLLSVPRPQGRVSAFMYQYSKLIPTNFKIETFYHLFSILIGFSHSGLVLEQRDRICVVWADRECPA</sequence>
<proteinExistence type="predicted"/>
<protein>
    <submittedName>
        <fullName evidence="1">Uncharacterized protein</fullName>
    </submittedName>
</protein>
<organism evidence="1 2">
    <name type="scientific">Araneus ventricosus</name>
    <name type="common">Orbweaver spider</name>
    <name type="synonym">Epeira ventricosa</name>
    <dbReference type="NCBI Taxonomy" id="182803"/>
    <lineage>
        <taxon>Eukaryota</taxon>
        <taxon>Metazoa</taxon>
        <taxon>Ecdysozoa</taxon>
        <taxon>Arthropoda</taxon>
        <taxon>Chelicerata</taxon>
        <taxon>Arachnida</taxon>
        <taxon>Araneae</taxon>
        <taxon>Araneomorphae</taxon>
        <taxon>Entelegynae</taxon>
        <taxon>Araneoidea</taxon>
        <taxon>Araneidae</taxon>
        <taxon>Araneus</taxon>
    </lineage>
</organism>
<dbReference type="EMBL" id="BGPR01015800">
    <property type="protein sequence ID" value="GBN70650.1"/>
    <property type="molecule type" value="Genomic_DNA"/>
</dbReference>